<reference evidence="2" key="1">
    <citation type="submission" date="2022-11" db="UniProtKB">
        <authorList>
            <consortium name="WormBaseParasite"/>
        </authorList>
    </citation>
    <scope>IDENTIFICATION</scope>
</reference>
<sequence>MEQSSAAAVTEVNQNVIDSKASKESAVKLKPRISLFNGCALIVGCVIGSGIFVSPQEIVKNTGSPLLSIVLWAFCGVYALLGALCYAELGTTIPKSGGDYNYVYEAFGALPAFLILWATTLLIIPPILAIISLTGGRYAITFFYENGVVPTAPIKLLAACFLMFFAFINCYKLKWITRIQNVAMVAKVLALTIIFIVGIVYVCRGNTETMTWESLTANTKWSPSAIPMAFYAGVFSYTGWYFLNFVAEELKEPNKNLPKAIYISLPIITVIYILVNLGYFCVLSAPEMIASKAVGIDFASKAMGPVSFLLPVFVVGACLGSLNGVTFAFSRIFFAAARNGHFPEIFGMINVKNCIPIPSVILLCTTALITLVVDDMSLLLNWFAFTQSVVTTIVIAGFLKMRIWEMRKKTPPRTPAIRFHISLPIIFFIACLYIDIVPLYQEFLNILPALGINLAGIPAYFLFIYWKNKPAWLMRPWVYFTHGVQIILLCVSDESNSF</sequence>
<organism evidence="1 2">
    <name type="scientific">Panagrolaimus sp. ES5</name>
    <dbReference type="NCBI Taxonomy" id="591445"/>
    <lineage>
        <taxon>Eukaryota</taxon>
        <taxon>Metazoa</taxon>
        <taxon>Ecdysozoa</taxon>
        <taxon>Nematoda</taxon>
        <taxon>Chromadorea</taxon>
        <taxon>Rhabditida</taxon>
        <taxon>Tylenchina</taxon>
        <taxon>Panagrolaimomorpha</taxon>
        <taxon>Panagrolaimoidea</taxon>
        <taxon>Panagrolaimidae</taxon>
        <taxon>Panagrolaimus</taxon>
    </lineage>
</organism>
<accession>A0AC34FS25</accession>
<dbReference type="Proteomes" id="UP000887579">
    <property type="component" value="Unplaced"/>
</dbReference>
<dbReference type="WBParaSite" id="ES5_v2.g19921.t1">
    <property type="protein sequence ID" value="ES5_v2.g19921.t1"/>
    <property type="gene ID" value="ES5_v2.g19921"/>
</dbReference>
<evidence type="ECO:0000313" key="2">
    <source>
        <dbReference type="WBParaSite" id="ES5_v2.g19921.t1"/>
    </source>
</evidence>
<evidence type="ECO:0000313" key="1">
    <source>
        <dbReference type="Proteomes" id="UP000887579"/>
    </source>
</evidence>
<proteinExistence type="predicted"/>
<name>A0AC34FS25_9BILA</name>
<protein>
    <submittedName>
        <fullName evidence="2">Uncharacterized protein</fullName>
    </submittedName>
</protein>